<protein>
    <submittedName>
        <fullName evidence="1">Uncharacterized protein</fullName>
    </submittedName>
</protein>
<evidence type="ECO:0000313" key="1">
    <source>
        <dbReference type="EMBL" id="KAI4353211.1"/>
    </source>
</evidence>
<dbReference type="Proteomes" id="UP000828941">
    <property type="component" value="Chromosome 2"/>
</dbReference>
<evidence type="ECO:0000313" key="2">
    <source>
        <dbReference type="Proteomes" id="UP000828941"/>
    </source>
</evidence>
<proteinExistence type="predicted"/>
<accession>A0ACB9PXD8</accession>
<dbReference type="EMBL" id="CM039427">
    <property type="protein sequence ID" value="KAI4353211.1"/>
    <property type="molecule type" value="Genomic_DNA"/>
</dbReference>
<comment type="caution">
    <text evidence="1">The sequence shown here is derived from an EMBL/GenBank/DDBJ whole genome shotgun (WGS) entry which is preliminary data.</text>
</comment>
<keyword evidence="2" id="KW-1185">Reference proteome</keyword>
<organism evidence="1 2">
    <name type="scientific">Bauhinia variegata</name>
    <name type="common">Purple orchid tree</name>
    <name type="synonym">Phanera variegata</name>
    <dbReference type="NCBI Taxonomy" id="167791"/>
    <lineage>
        <taxon>Eukaryota</taxon>
        <taxon>Viridiplantae</taxon>
        <taxon>Streptophyta</taxon>
        <taxon>Embryophyta</taxon>
        <taxon>Tracheophyta</taxon>
        <taxon>Spermatophyta</taxon>
        <taxon>Magnoliopsida</taxon>
        <taxon>eudicotyledons</taxon>
        <taxon>Gunneridae</taxon>
        <taxon>Pentapetalae</taxon>
        <taxon>rosids</taxon>
        <taxon>fabids</taxon>
        <taxon>Fabales</taxon>
        <taxon>Fabaceae</taxon>
        <taxon>Cercidoideae</taxon>
        <taxon>Cercideae</taxon>
        <taxon>Bauhiniinae</taxon>
        <taxon>Bauhinia</taxon>
    </lineage>
</organism>
<reference evidence="1 2" key="1">
    <citation type="journal article" date="2022" name="DNA Res.">
        <title>Chromosomal-level genome assembly of the orchid tree Bauhinia variegata (Leguminosae; Cercidoideae) supports the allotetraploid origin hypothesis of Bauhinia.</title>
        <authorList>
            <person name="Zhong Y."/>
            <person name="Chen Y."/>
            <person name="Zheng D."/>
            <person name="Pang J."/>
            <person name="Liu Y."/>
            <person name="Luo S."/>
            <person name="Meng S."/>
            <person name="Qian L."/>
            <person name="Wei D."/>
            <person name="Dai S."/>
            <person name="Zhou R."/>
        </authorList>
    </citation>
    <scope>NUCLEOTIDE SEQUENCE [LARGE SCALE GENOMIC DNA]</scope>
    <source>
        <strain evidence="1">BV-YZ2020</strain>
    </source>
</reference>
<gene>
    <name evidence="1" type="ORF">L6164_002177</name>
</gene>
<name>A0ACB9PXD8_BAUVA</name>
<sequence length="422" mass="48646">MDSLFWHLSSLRPILFLIPASFTYLVKTLNFHFIDKPRKHKLPPGPKPWPIVGNLPEMLVNKPVAKWIHSLMNDMHKEIACIKFGSIHVIVVTNPTIACEFLKAQDAVFASRPISMSTDIVSRGYLTTVLVPYGEQWKKMKKVLVKELLSPHKHQWLHDKRIGEADNLVRYVFNQCNDPNRGGLVNARITAQHYCGNVIRQMLFSTRYFGQNMKDGGPGIEEVQHLEATFMLLKYIYAFCVSDFIPCLRRLDLDGHKKMVKKAMAMLEKYHDPIVHERIEQWKNGTKSTEEDLFDVLIALKDHNGNSLLTTEEIKAQLIEFMIEVVDNPSNAVEWAIAEMLNKPELLEKATEEIDEVVGKERLVQESHLPKLNYVKACARVFTPLCLSMFLRQALGRNPKVWDEPHKFNQNVILRVMDLKLL</sequence>